<comment type="caution">
    <text evidence="2">The sequence shown here is derived from an EMBL/GenBank/DDBJ whole genome shotgun (WGS) entry which is preliminary data.</text>
</comment>
<feature type="transmembrane region" description="Helical" evidence="1">
    <location>
        <begin position="7"/>
        <end position="25"/>
    </location>
</feature>
<name>A0A4U0ZDH7_9ALTE</name>
<feature type="transmembrane region" description="Helical" evidence="1">
    <location>
        <begin position="41"/>
        <end position="58"/>
    </location>
</feature>
<keyword evidence="1" id="KW-0812">Transmembrane</keyword>
<dbReference type="RefSeq" id="WP_136781433.1">
    <property type="nucleotide sequence ID" value="NZ_SWCO01000002.1"/>
</dbReference>
<reference evidence="2 3" key="1">
    <citation type="submission" date="2019-04" db="EMBL/GenBank/DDBJ databases">
        <title>Alteromonas portus sp. nov., an alginate lyase-excreting marine bacterium.</title>
        <authorList>
            <person name="Huang H."/>
            <person name="Mo K."/>
            <person name="Bao S."/>
        </authorList>
    </citation>
    <scope>NUCLEOTIDE SEQUENCE [LARGE SCALE GENOMIC DNA]</scope>
    <source>
        <strain evidence="2 3">HB161718</strain>
    </source>
</reference>
<keyword evidence="1" id="KW-0472">Membrane</keyword>
<protein>
    <submittedName>
        <fullName evidence="2">Uncharacterized protein</fullName>
    </submittedName>
</protein>
<accession>A0A4U0ZDH7</accession>
<proteinExistence type="predicted"/>
<organism evidence="2 3">
    <name type="scientific">Alteromonas portus</name>
    <dbReference type="NCBI Taxonomy" id="2565549"/>
    <lineage>
        <taxon>Bacteria</taxon>
        <taxon>Pseudomonadati</taxon>
        <taxon>Pseudomonadota</taxon>
        <taxon>Gammaproteobacteria</taxon>
        <taxon>Alteromonadales</taxon>
        <taxon>Alteromonadaceae</taxon>
        <taxon>Alteromonas/Salinimonas group</taxon>
        <taxon>Alteromonas</taxon>
    </lineage>
</organism>
<gene>
    <name evidence="2" type="ORF">E5672_06425</name>
</gene>
<dbReference type="EMBL" id="SWCO01000002">
    <property type="protein sequence ID" value="TKB04431.1"/>
    <property type="molecule type" value="Genomic_DNA"/>
</dbReference>
<feature type="transmembrane region" description="Helical" evidence="1">
    <location>
        <begin position="191"/>
        <end position="209"/>
    </location>
</feature>
<evidence type="ECO:0000313" key="3">
    <source>
        <dbReference type="Proteomes" id="UP000305471"/>
    </source>
</evidence>
<keyword evidence="3" id="KW-1185">Reference proteome</keyword>
<keyword evidence="1" id="KW-1133">Transmembrane helix</keyword>
<sequence length="340" mass="38466">MNTRFKSSIPLAFLCLASLWWWFYYSSSNSINDYGDEKHELLFMLDALLVLPVLCFLCESDKQKAALKAIVLCCSAVFIGAIIIPEQNKVMFHYLESGRYFAIGALLALEIGTLITVSVAVRALLIKKEDPDLALQIPIERIFGSSLLSNLLRFEGRMWSFALFASRIKSSTYLGNQHFYYYKKDGAQSNLMGFIVVMMIELPLVHLLLHFIWSSAVANIVSAFTLFGLAFFYAEYKAVAIRPISIYKDNLIVRYGLFHPFIITFSNISDISTNTTFVKRAKGIKRFKYSGVPNVKIKLHSPINGKHAIYLGVDSPDLLIETIKRQLCSFSTNANEQSKL</sequence>
<dbReference type="AlphaFoldDB" id="A0A4U0ZDH7"/>
<evidence type="ECO:0000256" key="1">
    <source>
        <dbReference type="SAM" id="Phobius"/>
    </source>
</evidence>
<feature type="transmembrane region" description="Helical" evidence="1">
    <location>
        <begin position="100"/>
        <end position="125"/>
    </location>
</feature>
<evidence type="ECO:0000313" key="2">
    <source>
        <dbReference type="EMBL" id="TKB04431.1"/>
    </source>
</evidence>
<feature type="transmembrane region" description="Helical" evidence="1">
    <location>
        <begin position="65"/>
        <end position="84"/>
    </location>
</feature>
<feature type="transmembrane region" description="Helical" evidence="1">
    <location>
        <begin position="215"/>
        <end position="234"/>
    </location>
</feature>
<dbReference type="OrthoDB" id="5916863at2"/>
<dbReference type="Proteomes" id="UP000305471">
    <property type="component" value="Unassembled WGS sequence"/>
</dbReference>